<keyword evidence="6" id="KW-0805">Transcription regulation</keyword>
<evidence type="ECO:0000256" key="8">
    <source>
        <dbReference type="ARBA" id="ARBA00023163"/>
    </source>
</evidence>
<evidence type="ECO:0000256" key="1">
    <source>
        <dbReference type="ARBA" id="ARBA00004123"/>
    </source>
</evidence>
<feature type="region of interest" description="Disordered" evidence="11">
    <location>
        <begin position="280"/>
        <end position="491"/>
    </location>
</feature>
<dbReference type="InterPro" id="IPR000679">
    <property type="entry name" value="Znf_GATA"/>
</dbReference>
<dbReference type="PROSITE" id="PS00344">
    <property type="entry name" value="GATA_ZN_FINGER_1"/>
    <property type="match status" value="2"/>
</dbReference>
<feature type="compositionally biased region" description="Basic and acidic residues" evidence="11">
    <location>
        <begin position="329"/>
        <end position="340"/>
    </location>
</feature>
<feature type="domain" description="GATA-type" evidence="12">
    <location>
        <begin position="232"/>
        <end position="285"/>
    </location>
</feature>
<dbReference type="PANTHER" id="PTHR10071:SF281">
    <property type="entry name" value="BOX A-BINDING FACTOR-RELATED"/>
    <property type="match status" value="1"/>
</dbReference>
<evidence type="ECO:0000256" key="7">
    <source>
        <dbReference type="ARBA" id="ARBA00023063"/>
    </source>
</evidence>
<evidence type="ECO:0000256" key="11">
    <source>
        <dbReference type="SAM" id="MobiDB-lite"/>
    </source>
</evidence>
<keyword evidence="14" id="KW-1185">Reference proteome</keyword>
<dbReference type="GO" id="GO:0006879">
    <property type="term" value="P:intracellular iron ion homeostasis"/>
    <property type="evidence" value="ECO:0007669"/>
    <property type="project" value="UniProtKB-ARBA"/>
</dbReference>
<dbReference type="AlphaFoldDB" id="A0A0A1TAK6"/>
<dbReference type="InterPro" id="IPR039355">
    <property type="entry name" value="Transcription_factor_GATA"/>
</dbReference>
<feature type="region of interest" description="Disordered" evidence="11">
    <location>
        <begin position="1"/>
        <end position="88"/>
    </location>
</feature>
<dbReference type="STRING" id="1531966.A0A0A1TAK6"/>
<dbReference type="EMBL" id="CDHN01000002">
    <property type="protein sequence ID" value="CEJ84006.1"/>
    <property type="molecule type" value="Genomic_DNA"/>
</dbReference>
<feature type="domain" description="GATA-type" evidence="12">
    <location>
        <begin position="74"/>
        <end position="132"/>
    </location>
</feature>
<reference evidence="13 14" key="1">
    <citation type="journal article" date="2015" name="Genome Announc.">
        <title>Draft Genome Sequence and Gene Annotation of the Entomopathogenic Fungus Verticillium hemipterigenum.</title>
        <authorList>
            <person name="Horn F."/>
            <person name="Habel A."/>
            <person name="Scharf D.H."/>
            <person name="Dworschak J."/>
            <person name="Brakhage A.A."/>
            <person name="Guthke R."/>
            <person name="Hertweck C."/>
            <person name="Linde J."/>
        </authorList>
    </citation>
    <scope>NUCLEOTIDE SEQUENCE [LARGE SCALE GENOMIC DNA]</scope>
</reference>
<evidence type="ECO:0000256" key="3">
    <source>
        <dbReference type="ARBA" id="ARBA00022737"/>
    </source>
</evidence>
<keyword evidence="3" id="KW-0677">Repeat</keyword>
<dbReference type="GO" id="GO:0034757">
    <property type="term" value="P:negative regulation of iron ion transport"/>
    <property type="evidence" value="ECO:0007669"/>
    <property type="project" value="UniProtKB-ARBA"/>
</dbReference>
<name>A0A0A1TAK6_9HYPO</name>
<evidence type="ECO:0000256" key="6">
    <source>
        <dbReference type="ARBA" id="ARBA00023015"/>
    </source>
</evidence>
<keyword evidence="7" id="KW-0534">Nitrate assimilation</keyword>
<dbReference type="InterPro" id="IPR013088">
    <property type="entry name" value="Znf_NHR/GATA"/>
</dbReference>
<dbReference type="Gene3D" id="3.30.50.10">
    <property type="entry name" value="Erythroid Transcription Factor GATA-1, subunit A"/>
    <property type="match status" value="2"/>
</dbReference>
<keyword evidence="5" id="KW-0862">Zinc</keyword>
<feature type="compositionally biased region" description="Polar residues" evidence="11">
    <location>
        <begin position="1"/>
        <end position="10"/>
    </location>
</feature>
<dbReference type="FunFam" id="3.30.50.10:FF:000007">
    <property type="entry name" value="Nitrogen regulatory AreA, N-terminal"/>
    <property type="match status" value="1"/>
</dbReference>
<proteinExistence type="predicted"/>
<dbReference type="PROSITE" id="PS50114">
    <property type="entry name" value="GATA_ZN_FINGER_2"/>
    <property type="match status" value="2"/>
</dbReference>
<feature type="compositionally biased region" description="Polar residues" evidence="11">
    <location>
        <begin position="74"/>
        <end position="88"/>
    </location>
</feature>
<feature type="compositionally biased region" description="Gly residues" evidence="11">
    <location>
        <begin position="388"/>
        <end position="397"/>
    </location>
</feature>
<feature type="compositionally biased region" description="Polar residues" evidence="11">
    <location>
        <begin position="399"/>
        <end position="411"/>
    </location>
</feature>
<gene>
    <name evidence="13" type="ORF">VHEMI03353</name>
</gene>
<dbReference type="Pfam" id="PF00320">
    <property type="entry name" value="GATA"/>
    <property type="match status" value="2"/>
</dbReference>
<dbReference type="GO" id="GO:0008270">
    <property type="term" value="F:zinc ion binding"/>
    <property type="evidence" value="ECO:0007669"/>
    <property type="project" value="UniProtKB-KW"/>
</dbReference>
<dbReference type="OrthoDB" id="515401at2759"/>
<sequence>MTDIAGSQASIPPPASSGRTALPSRPITKQPRDESDITTASTSSSTDLPNARASPSSDDDGSKSKAGKKKPPANTTGQVCSNCNTTETPLWRRSPTGATICNACGLYYRARNSARPTSLKKPPNVVGGGSSRPAPSKPISGQKLAPAGATYVAAEQSPSGTCPGGGRCNGTGGAEGCNGCPAYNNRVSKLAQLNGSSSSSRQGGCGGGGGDPQHEGPTPIDVNALQKQNEEAAAVIACQNCGTTITPLWRRDGNGHMICNACGLYYRLHGVHRPVTMKKATIKRRKRVIPANQDDEDEDSDMKDAPSPQKTPERGTTNDDGSVNLGFRRRADPGIKHEPSHQAPKPPSPYGGASTLAAYHQGSPASHRQVMGSLNDENRLPPLTSMASGGGGGGGSGSDRQMSRSPGSFMSPSRKRSFSTTESESAVLSDGYETSKRISSIKDILNPSGGDDDSDLALPPLRSPGIPPTTTSSRGSQPPGPEVADEAKLQRRTALEQETERIREMLAAKERELLAMGRE</sequence>
<accession>A0A0A1TAK6</accession>
<evidence type="ECO:0000259" key="12">
    <source>
        <dbReference type="PROSITE" id="PS50114"/>
    </source>
</evidence>
<feature type="region of interest" description="Disordered" evidence="11">
    <location>
        <begin position="193"/>
        <end position="220"/>
    </location>
</feature>
<dbReference type="GO" id="GO:0005634">
    <property type="term" value="C:nucleus"/>
    <property type="evidence" value="ECO:0007669"/>
    <property type="project" value="UniProtKB-SubCell"/>
</dbReference>
<evidence type="ECO:0000256" key="10">
    <source>
        <dbReference type="PROSITE-ProRule" id="PRU00094"/>
    </source>
</evidence>
<evidence type="ECO:0000256" key="2">
    <source>
        <dbReference type="ARBA" id="ARBA00022723"/>
    </source>
</evidence>
<keyword evidence="8" id="KW-0804">Transcription</keyword>
<dbReference type="GO" id="GO:0045944">
    <property type="term" value="P:positive regulation of transcription by RNA polymerase II"/>
    <property type="evidence" value="ECO:0007669"/>
    <property type="project" value="TreeGrafter"/>
</dbReference>
<protein>
    <recommendedName>
        <fullName evidence="12">GATA-type domain-containing protein</fullName>
    </recommendedName>
</protein>
<dbReference type="SUPFAM" id="SSF57716">
    <property type="entry name" value="Glucocorticoid receptor-like (DNA-binding domain)"/>
    <property type="match status" value="2"/>
</dbReference>
<evidence type="ECO:0000256" key="9">
    <source>
        <dbReference type="ARBA" id="ARBA00023242"/>
    </source>
</evidence>
<keyword evidence="9" id="KW-0539">Nucleus</keyword>
<evidence type="ECO:0000256" key="4">
    <source>
        <dbReference type="ARBA" id="ARBA00022771"/>
    </source>
</evidence>
<dbReference type="FunFam" id="3.30.50.10:FF:000039">
    <property type="entry name" value="Siderophore transcription factor SreA"/>
    <property type="match status" value="1"/>
</dbReference>
<dbReference type="Proteomes" id="UP000039046">
    <property type="component" value="Unassembled WGS sequence"/>
</dbReference>
<evidence type="ECO:0000313" key="14">
    <source>
        <dbReference type="Proteomes" id="UP000039046"/>
    </source>
</evidence>
<dbReference type="CDD" id="cd00202">
    <property type="entry name" value="ZnF_GATA"/>
    <property type="match status" value="2"/>
</dbReference>
<dbReference type="GO" id="GO:0000122">
    <property type="term" value="P:negative regulation of transcription by RNA polymerase II"/>
    <property type="evidence" value="ECO:0007669"/>
    <property type="project" value="TreeGrafter"/>
</dbReference>
<dbReference type="SMART" id="SM00401">
    <property type="entry name" value="ZnF_GATA"/>
    <property type="match status" value="2"/>
</dbReference>
<dbReference type="GO" id="GO:0000978">
    <property type="term" value="F:RNA polymerase II cis-regulatory region sequence-specific DNA binding"/>
    <property type="evidence" value="ECO:0007669"/>
    <property type="project" value="TreeGrafter"/>
</dbReference>
<dbReference type="PRINTS" id="PR00619">
    <property type="entry name" value="GATAZNFINGER"/>
</dbReference>
<organism evidence="13 14">
    <name type="scientific">[Torrubiella] hemipterigena</name>
    <dbReference type="NCBI Taxonomy" id="1531966"/>
    <lineage>
        <taxon>Eukaryota</taxon>
        <taxon>Fungi</taxon>
        <taxon>Dikarya</taxon>
        <taxon>Ascomycota</taxon>
        <taxon>Pezizomycotina</taxon>
        <taxon>Sordariomycetes</taxon>
        <taxon>Hypocreomycetidae</taxon>
        <taxon>Hypocreales</taxon>
        <taxon>Clavicipitaceae</taxon>
        <taxon>Clavicipitaceae incertae sedis</taxon>
        <taxon>'Torrubiella' clade</taxon>
    </lineage>
</organism>
<evidence type="ECO:0000256" key="5">
    <source>
        <dbReference type="ARBA" id="ARBA00022833"/>
    </source>
</evidence>
<dbReference type="GO" id="GO:0000981">
    <property type="term" value="F:DNA-binding transcription factor activity, RNA polymerase II-specific"/>
    <property type="evidence" value="ECO:0007669"/>
    <property type="project" value="TreeGrafter"/>
</dbReference>
<comment type="subcellular location">
    <subcellularLocation>
        <location evidence="1">Nucleus</location>
    </subcellularLocation>
</comment>
<keyword evidence="4 10" id="KW-0863">Zinc-finger</keyword>
<dbReference type="PANTHER" id="PTHR10071">
    <property type="entry name" value="TRANSCRIPTION FACTOR GATA FAMILY MEMBER"/>
    <property type="match status" value="1"/>
</dbReference>
<keyword evidence="2" id="KW-0479">Metal-binding</keyword>
<evidence type="ECO:0000313" key="13">
    <source>
        <dbReference type="EMBL" id="CEJ84006.1"/>
    </source>
</evidence>
<dbReference type="HOGENOM" id="CLU_021761_1_0_1"/>
<feature type="region of interest" description="Disordered" evidence="11">
    <location>
        <begin position="115"/>
        <end position="143"/>
    </location>
</feature>